<keyword evidence="7" id="KW-1185">Reference proteome</keyword>
<dbReference type="PANTHER" id="PTHR10414">
    <property type="entry name" value="ETHANOLAMINEPHOSPHOTRANSFERASE"/>
    <property type="match status" value="1"/>
</dbReference>
<feature type="transmembrane region" description="Helical" evidence="5">
    <location>
        <begin position="217"/>
        <end position="238"/>
    </location>
</feature>
<name>A0A8S1N567_PARPR</name>
<evidence type="ECO:0000313" key="7">
    <source>
        <dbReference type="Proteomes" id="UP000688137"/>
    </source>
</evidence>
<feature type="transmembrane region" description="Helical" evidence="5">
    <location>
        <begin position="54"/>
        <end position="74"/>
    </location>
</feature>
<dbReference type="InterPro" id="IPR014472">
    <property type="entry name" value="CHOPT"/>
</dbReference>
<dbReference type="InterPro" id="IPR048254">
    <property type="entry name" value="CDP_ALCOHOL_P_TRANSF_CS"/>
</dbReference>
<feature type="transmembrane region" description="Helical" evidence="5">
    <location>
        <begin position="184"/>
        <end position="205"/>
    </location>
</feature>
<gene>
    <name evidence="6" type="ORF">PPRIM_AZ9-3.1.T0670127</name>
</gene>
<dbReference type="GO" id="GO:0008654">
    <property type="term" value="P:phospholipid biosynthetic process"/>
    <property type="evidence" value="ECO:0007669"/>
    <property type="project" value="InterPro"/>
</dbReference>
<evidence type="ECO:0000256" key="4">
    <source>
        <dbReference type="RuleBase" id="RU003750"/>
    </source>
</evidence>
<evidence type="ECO:0008006" key="8">
    <source>
        <dbReference type="Google" id="ProtNLM"/>
    </source>
</evidence>
<evidence type="ECO:0000256" key="5">
    <source>
        <dbReference type="SAM" id="Phobius"/>
    </source>
</evidence>
<feature type="transmembrane region" description="Helical" evidence="5">
    <location>
        <begin position="336"/>
        <end position="355"/>
    </location>
</feature>
<feature type="transmembrane region" description="Helical" evidence="5">
    <location>
        <begin position="80"/>
        <end position="100"/>
    </location>
</feature>
<evidence type="ECO:0000256" key="1">
    <source>
        <dbReference type="ARBA" id="ARBA00004370"/>
    </source>
</evidence>
<evidence type="ECO:0000256" key="3">
    <source>
        <dbReference type="ARBA" id="ARBA00023136"/>
    </source>
</evidence>
<dbReference type="GO" id="GO:0016780">
    <property type="term" value="F:phosphotransferase activity, for other substituted phosphate groups"/>
    <property type="evidence" value="ECO:0007669"/>
    <property type="project" value="InterPro"/>
</dbReference>
<comment type="caution">
    <text evidence="6">The sequence shown here is derived from an EMBL/GenBank/DDBJ whole genome shotgun (WGS) entry which is preliminary data.</text>
</comment>
<dbReference type="InterPro" id="IPR000462">
    <property type="entry name" value="CDP-OH_P_trans"/>
</dbReference>
<proteinExistence type="inferred from homology"/>
<dbReference type="PIRSF" id="PIRSF015665">
    <property type="entry name" value="CHOPT"/>
    <property type="match status" value="1"/>
</dbReference>
<dbReference type="AlphaFoldDB" id="A0A8S1N567"/>
<reference evidence="6" key="1">
    <citation type="submission" date="2021-01" db="EMBL/GenBank/DDBJ databases">
        <authorList>
            <consortium name="Genoscope - CEA"/>
            <person name="William W."/>
        </authorList>
    </citation>
    <scope>NUCLEOTIDE SEQUENCE</scope>
</reference>
<protein>
    <recommendedName>
        <fullName evidence="8">Ethanolaminephosphotransferase</fullName>
    </recommendedName>
</protein>
<keyword evidence="4" id="KW-0808">Transferase</keyword>
<dbReference type="FunFam" id="1.20.120.1760:FF:000036">
    <property type="entry name" value="Uncharacterized protein"/>
    <property type="match status" value="1"/>
</dbReference>
<evidence type="ECO:0000313" key="6">
    <source>
        <dbReference type="EMBL" id="CAD8082184.1"/>
    </source>
</evidence>
<evidence type="ECO:0000256" key="2">
    <source>
        <dbReference type="ARBA" id="ARBA00010441"/>
    </source>
</evidence>
<organism evidence="6 7">
    <name type="scientific">Paramecium primaurelia</name>
    <dbReference type="NCBI Taxonomy" id="5886"/>
    <lineage>
        <taxon>Eukaryota</taxon>
        <taxon>Sar</taxon>
        <taxon>Alveolata</taxon>
        <taxon>Ciliophora</taxon>
        <taxon>Intramacronucleata</taxon>
        <taxon>Oligohymenophorea</taxon>
        <taxon>Peniculida</taxon>
        <taxon>Parameciidae</taxon>
        <taxon>Paramecium</taxon>
    </lineage>
</organism>
<dbReference type="PANTHER" id="PTHR10414:SF37">
    <property type="entry name" value="BB IN A BOXCAR, ISOFORM C"/>
    <property type="match status" value="1"/>
</dbReference>
<dbReference type="Pfam" id="PF01066">
    <property type="entry name" value="CDP-OH_P_transf"/>
    <property type="match status" value="1"/>
</dbReference>
<dbReference type="PROSITE" id="PS00379">
    <property type="entry name" value="CDP_ALCOHOL_P_TRANSF"/>
    <property type="match status" value="1"/>
</dbReference>
<accession>A0A8S1N567</accession>
<dbReference type="OMA" id="FITRQIC"/>
<dbReference type="EMBL" id="CAJJDM010000070">
    <property type="protein sequence ID" value="CAD8082184.1"/>
    <property type="molecule type" value="Genomic_DNA"/>
</dbReference>
<dbReference type="Proteomes" id="UP000688137">
    <property type="component" value="Unassembled WGS sequence"/>
</dbReference>
<feature type="transmembrane region" description="Helical" evidence="5">
    <location>
        <begin position="250"/>
        <end position="267"/>
    </location>
</feature>
<keyword evidence="5" id="KW-0812">Transmembrane</keyword>
<sequence length="377" mass="43257">MKYINYDFISSDHLKYLHTYRYKGSDLSLLYNYILSPIAEYCLKFVPLNVAPNVLTLLGLICVIIPHIVFYFIMGDTFNGFIPNWLLWLTATLHMLYMNFDNLDGKQARRTRNSSPLGMILDHNFDSMIILLQGTNLTTAMQIGNNIFAVVLYIIPSIPFYLIAHEEYYTHEMNLPIINAAAEGTISVAIFFAITAYFGCDWWLIKLPTFYELQINHFVLVAFASSVIITMPSVIFKISKFTSVSSLFKQLRYFLFCNAVILYNIYFSKTNVIEQHVRAYMYTVGFTMSKSVGIVALNHVCNAPLPAYLNSIYFFILLLINTISGQILGQSILNEGILIQLIALLSIFIHIHFLYNIGRQISNELNIKIFEINKPIK</sequence>
<comment type="subcellular location">
    <subcellularLocation>
        <location evidence="1">Membrane</location>
    </subcellularLocation>
</comment>
<comment type="similarity">
    <text evidence="2 4">Belongs to the CDP-alcohol phosphatidyltransferase class-I family.</text>
</comment>
<keyword evidence="3 5" id="KW-0472">Membrane</keyword>
<dbReference type="GO" id="GO:0016020">
    <property type="term" value="C:membrane"/>
    <property type="evidence" value="ECO:0007669"/>
    <property type="project" value="UniProtKB-SubCell"/>
</dbReference>
<keyword evidence="5" id="KW-1133">Transmembrane helix</keyword>
<feature type="transmembrane region" description="Helical" evidence="5">
    <location>
        <begin position="147"/>
        <end position="164"/>
    </location>
</feature>